<reference evidence="11" key="2">
    <citation type="submission" date="2025-09" db="UniProtKB">
        <authorList>
            <consortium name="Ensembl"/>
        </authorList>
    </citation>
    <scope>IDENTIFICATION</scope>
</reference>
<comment type="function">
    <text evidence="6">Binds to extracellular matrix proteins. Binds to pathogen-associated molecular patterns (PAMPs) present on the cell walls of Gram-positive and Gram-negative bacteria and fungi, behaving as a pattern recognition receptor (PRR). Induces bacterial and fungal aggregation and subsequent inhibition of PAMP-induced cytokine release. Does not possess intrinsic bactericidal activity. May play a role in the innate defense and homeostasis of certain epithelial surfaces.</text>
</comment>
<feature type="domain" description="SRCR" evidence="10">
    <location>
        <begin position="764"/>
        <end position="864"/>
    </location>
</feature>
<feature type="domain" description="SRCR" evidence="10">
    <location>
        <begin position="17"/>
        <end position="117"/>
    </location>
</feature>
<feature type="domain" description="SRCR" evidence="10">
    <location>
        <begin position="126"/>
        <end position="226"/>
    </location>
</feature>
<feature type="disulfide bond" evidence="9">
    <location>
        <begin position="525"/>
        <end position="586"/>
    </location>
</feature>
<evidence type="ECO:0000256" key="9">
    <source>
        <dbReference type="PROSITE-ProRule" id="PRU00196"/>
    </source>
</evidence>
<keyword evidence="3 9" id="KW-1015">Disulfide bond</keyword>
<evidence type="ECO:0000256" key="5">
    <source>
        <dbReference type="ARBA" id="ARBA00023180"/>
    </source>
</evidence>
<dbReference type="PANTHER" id="PTHR19331">
    <property type="entry name" value="SCAVENGER RECEPTOR DOMAIN-CONTAINING"/>
    <property type="match status" value="1"/>
</dbReference>
<keyword evidence="1" id="KW-0732">Signal</keyword>
<feature type="disulfide bond" evidence="9">
    <location>
        <begin position="633"/>
        <end position="694"/>
    </location>
</feature>
<dbReference type="FunFam" id="3.10.250.10:FF:000006">
    <property type="entry name" value="neurotrypsin isoform X2"/>
    <property type="match status" value="2"/>
</dbReference>
<reference evidence="11" key="1">
    <citation type="submission" date="2025-08" db="UniProtKB">
        <authorList>
            <consortium name="Ensembl"/>
        </authorList>
    </citation>
    <scope>IDENTIFICATION</scope>
</reference>
<proteinExistence type="predicted"/>
<name>A0A8B9MPW9_9AVES</name>
<dbReference type="PROSITE" id="PS00420">
    <property type="entry name" value="SRCR_1"/>
    <property type="match status" value="5"/>
</dbReference>
<feature type="disulfide bond" evidence="9">
    <location>
        <begin position="336"/>
        <end position="346"/>
    </location>
</feature>
<feature type="disulfide bond" evidence="9">
    <location>
        <begin position="292"/>
        <end position="356"/>
    </location>
</feature>
<dbReference type="FunFam" id="3.10.250.10:FF:000002">
    <property type="entry name" value="Scavenger receptor cysteine-rich type 1 protein M130"/>
    <property type="match status" value="2"/>
</dbReference>
<feature type="disulfide bond" evidence="9">
    <location>
        <begin position="620"/>
        <end position="684"/>
    </location>
</feature>
<organism evidence="11 12">
    <name type="scientific">Accipiter nisus</name>
    <name type="common">Eurasian sparrowhawk</name>
    <dbReference type="NCBI Taxonomy" id="211598"/>
    <lineage>
        <taxon>Eukaryota</taxon>
        <taxon>Metazoa</taxon>
        <taxon>Chordata</taxon>
        <taxon>Craniata</taxon>
        <taxon>Vertebrata</taxon>
        <taxon>Euteleostomi</taxon>
        <taxon>Archelosauria</taxon>
        <taxon>Archosauria</taxon>
        <taxon>Dinosauria</taxon>
        <taxon>Saurischia</taxon>
        <taxon>Theropoda</taxon>
        <taxon>Coelurosauria</taxon>
        <taxon>Aves</taxon>
        <taxon>Neognathae</taxon>
        <taxon>Neoaves</taxon>
        <taxon>Telluraves</taxon>
        <taxon>Accipitrimorphae</taxon>
        <taxon>Accipitriformes</taxon>
        <taxon>Accipitridae</taxon>
        <taxon>Accipitrinae</taxon>
        <taxon>Accipiter</taxon>
    </lineage>
</organism>
<evidence type="ECO:0000256" key="6">
    <source>
        <dbReference type="ARBA" id="ARBA00058074"/>
    </source>
</evidence>
<keyword evidence="4" id="KW-0675">Receptor</keyword>
<protein>
    <recommendedName>
        <fullName evidence="8">Soluble scavenger receptor cysteine-rich domain-containing protein SSC5D</fullName>
    </recommendedName>
</protein>
<feature type="disulfide bond" evidence="9">
    <location>
        <begin position="789"/>
        <end position="853"/>
    </location>
</feature>
<keyword evidence="5" id="KW-0325">Glycoprotein</keyword>
<evidence type="ECO:0000256" key="7">
    <source>
        <dbReference type="ARBA" id="ARBA00064153"/>
    </source>
</evidence>
<feature type="domain" description="SRCR" evidence="10">
    <location>
        <begin position="487"/>
        <end position="587"/>
    </location>
</feature>
<feature type="domain" description="SRCR" evidence="10">
    <location>
        <begin position="267"/>
        <end position="367"/>
    </location>
</feature>
<feature type="disulfide bond" evidence="9">
    <location>
        <begin position="151"/>
        <end position="215"/>
    </location>
</feature>
<comment type="subunit">
    <text evidence="7">Interacts with LGALS1 and laminin.</text>
</comment>
<evidence type="ECO:0000256" key="8">
    <source>
        <dbReference type="ARBA" id="ARBA00069168"/>
    </source>
</evidence>
<feature type="disulfide bond" evidence="9">
    <location>
        <begin position="305"/>
        <end position="366"/>
    </location>
</feature>
<feature type="disulfide bond" evidence="9">
    <location>
        <begin position="416"/>
        <end position="477"/>
    </location>
</feature>
<dbReference type="InterPro" id="IPR001190">
    <property type="entry name" value="SRCR"/>
</dbReference>
<feature type="disulfide bond" evidence="9">
    <location>
        <begin position="42"/>
        <end position="106"/>
    </location>
</feature>
<dbReference type="SUPFAM" id="SSF56487">
    <property type="entry name" value="SRCR-like"/>
    <property type="match status" value="7"/>
</dbReference>
<dbReference type="InterPro" id="IPR036772">
    <property type="entry name" value="SRCR-like_dom_sf"/>
</dbReference>
<dbReference type="Gene3D" id="3.10.250.10">
    <property type="entry name" value="SRCR-like domain"/>
    <property type="match status" value="7"/>
</dbReference>
<feature type="disulfide bond" evidence="9">
    <location>
        <begin position="403"/>
        <end position="467"/>
    </location>
</feature>
<dbReference type="GO" id="GO:0016020">
    <property type="term" value="C:membrane"/>
    <property type="evidence" value="ECO:0007669"/>
    <property type="project" value="InterPro"/>
</dbReference>
<dbReference type="Proteomes" id="UP000694541">
    <property type="component" value="Unplaced"/>
</dbReference>
<evidence type="ECO:0000256" key="1">
    <source>
        <dbReference type="ARBA" id="ARBA00022729"/>
    </source>
</evidence>
<sequence>SEAPLKIIVFQKGRAPVRLSDGPHRCAGRVEVFYENQWGTVCDDHWDLKDAGVVCRQLGCGVVLSASRAGHFRAGSGRIWLDDVNCTGTEVALSYCRTKGWGKNNCHHGEDAGVVCSGNIITPAHLRLENGPSRCAGRVEVLHNHQWGTVCDNGWSMAEAVVVCRQLGCGTATSAPGSAHFGQGSGRIWLDNVNCTGREAALSECQTRPWGSNSCDHQKDAGVVCSGRANPSPTFPLSNSSNCTNSLGMNMPLAPFTDTDTSEQRPLRLVNGSNSCLGRVEVFHDQKWGTVCDDTWDLQDAAVVCRQLGCGMVLSAPGSAHFGPGSDPIWLDNIHCTGTESTLTECELKNWGEHNCAHSEDAGVVCSGAAAESPGGFLRLVGGPGRCAGRVEVLYNGTWGTVCDDGWGSPEGRVVCQQLGCGTLLSVAPGARYGEGTGQIWLDEVNCTGEERNLSECQAKPWGEHNCNHVEDASVECSGSPGQQPSGCLLNGPNRCAGRVEVLHHNMWGTVCDDGWDLVDATVVCRQLGCGTALSATRGAHFGRGHDPIWLDEVNCTGTEDTLFDCRANAWGDNNCFHGEDAGVICSGVPMATELRLANGSTHCEGRVEITHDGTWAALCDEGWGLAEARVVCRQLGCGRALLAPGGSHFGQGPGQMWPDSVSCMGTETALSACKAKPWSNGTCHHGRAAGVVCAGNPLRSDTAREVVGLGSITLIFHFCKRPWTMSPFSTWEGARALFLTHGSQRAGLFPSFALLGNSEGDQVRLVNYGSRCAGRVEIFHNKQWGTVCDDNWDLLDAEVVCRQLDCGRALSAPRGGQFGRGNGIIWMDETNCTGRESTLSTCRARPWGINNCYHGEDAGVVCSGGFHSSTSSESGCTGNFLRPSWEQDASFTPLAAGSSTPKPIEMFLCEVGMRCCAFRHDVTTQHQLRAKMQRPSSSYEGAGCSEHLPACLQARLFPASAQSGWWMVQVAALGGSRCFTMRNGGQCAMTAGTLRMPKWCASSWTVERWYRLRGGLTLGRDRDPSGWTTCTAWGPRQPSPNAEPRPGVSMDASMAKMPAWCAQVTTACRGTRSTIANLTIVHLLWGLTLLSHMGARSCDAGTDCSQPGDPLL</sequence>
<evidence type="ECO:0000256" key="2">
    <source>
        <dbReference type="ARBA" id="ARBA00022737"/>
    </source>
</evidence>
<evidence type="ECO:0000256" key="4">
    <source>
        <dbReference type="ARBA" id="ARBA00023170"/>
    </source>
</evidence>
<evidence type="ECO:0000259" key="10">
    <source>
        <dbReference type="PROSITE" id="PS50287"/>
    </source>
</evidence>
<feature type="domain" description="SRCR" evidence="10">
    <location>
        <begin position="595"/>
        <end position="695"/>
    </location>
</feature>
<feature type="disulfide bond" evidence="9">
    <location>
        <begin position="447"/>
        <end position="457"/>
    </location>
</feature>
<dbReference type="Ensembl" id="ENSANIT00000011302.1">
    <property type="protein sequence ID" value="ENSANIP00000010918.1"/>
    <property type="gene ID" value="ENSANIG00000007370.1"/>
</dbReference>
<accession>A0A8B9MPW9</accession>
<keyword evidence="12" id="KW-1185">Reference proteome</keyword>
<evidence type="ECO:0000256" key="3">
    <source>
        <dbReference type="ARBA" id="ARBA00023157"/>
    </source>
</evidence>
<dbReference type="SMART" id="SM00202">
    <property type="entry name" value="SR"/>
    <property type="match status" value="7"/>
</dbReference>
<dbReference type="AlphaFoldDB" id="A0A8B9MPW9"/>
<feature type="disulfide bond" evidence="9">
    <location>
        <begin position="164"/>
        <end position="225"/>
    </location>
</feature>
<feature type="disulfide bond" evidence="9">
    <location>
        <begin position="664"/>
        <end position="674"/>
    </location>
</feature>
<feature type="disulfide bond" evidence="9">
    <location>
        <begin position="55"/>
        <end position="116"/>
    </location>
</feature>
<dbReference type="PROSITE" id="PS50287">
    <property type="entry name" value="SRCR_2"/>
    <property type="match status" value="7"/>
</dbReference>
<feature type="disulfide bond" evidence="9">
    <location>
        <begin position="833"/>
        <end position="843"/>
    </location>
</feature>
<feature type="domain" description="SRCR" evidence="10">
    <location>
        <begin position="378"/>
        <end position="478"/>
    </location>
</feature>
<feature type="disulfide bond" evidence="9">
    <location>
        <begin position="556"/>
        <end position="566"/>
    </location>
</feature>
<evidence type="ECO:0000313" key="11">
    <source>
        <dbReference type="Ensembl" id="ENSANIP00000010918.1"/>
    </source>
</evidence>
<dbReference type="FunFam" id="3.10.250.10:FF:000007">
    <property type="entry name" value="Soluble scavenger receptor cysteine-rich domain-containing protein SSC5D"/>
    <property type="match status" value="3"/>
</dbReference>
<dbReference type="PRINTS" id="PR00258">
    <property type="entry name" value="SPERACTRCPTR"/>
</dbReference>
<dbReference type="Pfam" id="PF00530">
    <property type="entry name" value="SRCR"/>
    <property type="match status" value="7"/>
</dbReference>
<feature type="disulfide bond" evidence="9">
    <location>
        <begin position="195"/>
        <end position="205"/>
    </location>
</feature>
<feature type="disulfide bond" evidence="9">
    <location>
        <begin position="802"/>
        <end position="863"/>
    </location>
</feature>
<feature type="disulfide bond" evidence="9">
    <location>
        <begin position="86"/>
        <end position="96"/>
    </location>
</feature>
<dbReference type="PANTHER" id="PTHR19331:SF487">
    <property type="entry name" value="SOLUBLE SCAVENGER RECEPTOR CYSTEINE-RICH DOMAIN-CONTAINING PROTEIN SSC5D"/>
    <property type="match status" value="1"/>
</dbReference>
<feature type="disulfide bond" evidence="9">
    <location>
        <begin position="512"/>
        <end position="576"/>
    </location>
</feature>
<evidence type="ECO:0000313" key="12">
    <source>
        <dbReference type="Proteomes" id="UP000694541"/>
    </source>
</evidence>
<keyword evidence="2" id="KW-0677">Repeat</keyword>